<feature type="region of interest" description="Disordered" evidence="1">
    <location>
        <begin position="1"/>
        <end position="39"/>
    </location>
</feature>
<dbReference type="PANTHER" id="PTHR31351:SF31">
    <property type="entry name" value="VAN3-BINDING PROTEIN"/>
    <property type="match status" value="1"/>
</dbReference>
<dbReference type="GO" id="GO:0005802">
    <property type="term" value="C:trans-Golgi network"/>
    <property type="evidence" value="ECO:0007669"/>
    <property type="project" value="EnsemblPlants"/>
</dbReference>
<dbReference type="eggNOG" id="ENOG502QRT3">
    <property type="taxonomic scope" value="Eukaryota"/>
</dbReference>
<organism evidence="4 5">
    <name type="scientific">Arabis alpina</name>
    <name type="common">Alpine rock-cress</name>
    <dbReference type="NCBI Taxonomy" id="50452"/>
    <lineage>
        <taxon>Eukaryota</taxon>
        <taxon>Viridiplantae</taxon>
        <taxon>Streptophyta</taxon>
        <taxon>Embryophyta</taxon>
        <taxon>Tracheophyta</taxon>
        <taxon>Spermatophyta</taxon>
        <taxon>Magnoliopsida</taxon>
        <taxon>eudicotyledons</taxon>
        <taxon>Gunneridae</taxon>
        <taxon>Pentapetalae</taxon>
        <taxon>rosids</taxon>
        <taxon>malvids</taxon>
        <taxon>Brassicales</taxon>
        <taxon>Brassicaceae</taxon>
        <taxon>Arabideae</taxon>
        <taxon>Arabis</taxon>
    </lineage>
</organism>
<feature type="domain" description="Pleckstrin-like plant" evidence="3">
    <location>
        <begin position="371"/>
        <end position="474"/>
    </location>
</feature>
<dbReference type="InterPro" id="IPR013666">
    <property type="entry name" value="PH_pln"/>
</dbReference>
<dbReference type="OMA" id="ACNHELL"/>
<dbReference type="PANTHER" id="PTHR31351">
    <property type="entry name" value="EXPRESSED PROTEIN"/>
    <property type="match status" value="1"/>
</dbReference>
<dbReference type="Proteomes" id="UP000029120">
    <property type="component" value="Chromosome 5"/>
</dbReference>
<gene>
    <name evidence="4" type="ordered locus">AALP_Aa5g291000</name>
</gene>
<dbReference type="InterPro" id="IPR008546">
    <property type="entry name" value="VAN3-bd-like_auxin_canal"/>
</dbReference>
<dbReference type="Pfam" id="PF08458">
    <property type="entry name" value="PH_2"/>
    <property type="match status" value="1"/>
</dbReference>
<dbReference type="GO" id="GO:0010305">
    <property type="term" value="P:leaf vascular tissue pattern formation"/>
    <property type="evidence" value="ECO:0007669"/>
    <property type="project" value="EnsemblPlants"/>
</dbReference>
<feature type="compositionally biased region" description="Basic and acidic residues" evidence="1">
    <location>
        <begin position="193"/>
        <end position="207"/>
    </location>
</feature>
<evidence type="ECO:0000259" key="3">
    <source>
        <dbReference type="Pfam" id="PF08458"/>
    </source>
</evidence>
<keyword evidence="5" id="KW-1185">Reference proteome</keyword>
<dbReference type="Pfam" id="PF05703">
    <property type="entry name" value="Auxin_canalis"/>
    <property type="match status" value="1"/>
</dbReference>
<dbReference type="InterPro" id="IPR040269">
    <property type="entry name" value="VAB"/>
</dbReference>
<dbReference type="GO" id="GO:0006892">
    <property type="term" value="P:post-Golgi vesicle-mediated transport"/>
    <property type="evidence" value="ECO:0007669"/>
    <property type="project" value="EnsemblPlants"/>
</dbReference>
<evidence type="ECO:0000313" key="4">
    <source>
        <dbReference type="EMBL" id="KFK35488.1"/>
    </source>
</evidence>
<evidence type="ECO:0000259" key="2">
    <source>
        <dbReference type="Pfam" id="PF05703"/>
    </source>
</evidence>
<feature type="compositionally biased region" description="Gly residues" evidence="1">
    <location>
        <begin position="166"/>
        <end position="175"/>
    </location>
</feature>
<dbReference type="GO" id="GO:0009734">
    <property type="term" value="P:auxin-activated signaling pathway"/>
    <property type="evidence" value="ECO:0007669"/>
    <property type="project" value="EnsemblPlants"/>
</dbReference>
<feature type="domain" description="VAN3-binding protein-like auxin canalisation" evidence="2">
    <location>
        <begin position="31"/>
        <end position="328"/>
    </location>
</feature>
<feature type="compositionally biased region" description="Polar residues" evidence="1">
    <location>
        <begin position="113"/>
        <end position="126"/>
    </location>
</feature>
<name>A0A087H036_ARAAL</name>
<proteinExistence type="predicted"/>
<evidence type="ECO:0000256" key="1">
    <source>
        <dbReference type="SAM" id="MobiDB-lite"/>
    </source>
</evidence>
<dbReference type="AlphaFoldDB" id="A0A087H036"/>
<protein>
    <recommendedName>
        <fullName evidence="6">PH domain-containing protein</fullName>
    </recommendedName>
</protein>
<evidence type="ECO:0000313" key="5">
    <source>
        <dbReference type="Proteomes" id="UP000029120"/>
    </source>
</evidence>
<accession>A0A087H036</accession>
<feature type="region of interest" description="Disordered" evidence="1">
    <location>
        <begin position="113"/>
        <end position="145"/>
    </location>
</feature>
<dbReference type="EMBL" id="CM002873">
    <property type="protein sequence ID" value="KFK35488.1"/>
    <property type="molecule type" value="Genomic_DNA"/>
</dbReference>
<dbReference type="GO" id="GO:0010087">
    <property type="term" value="P:phloem or xylem histogenesis"/>
    <property type="evidence" value="ECO:0007669"/>
    <property type="project" value="EnsemblPlants"/>
</dbReference>
<feature type="region of interest" description="Disordered" evidence="1">
    <location>
        <begin position="162"/>
        <end position="211"/>
    </location>
</feature>
<dbReference type="Gramene" id="KFK35488">
    <property type="protein sequence ID" value="KFK35488"/>
    <property type="gene ID" value="AALP_AA5G291000"/>
</dbReference>
<feature type="region of interest" description="Disordered" evidence="1">
    <location>
        <begin position="58"/>
        <end position="89"/>
    </location>
</feature>
<evidence type="ECO:0008006" key="6">
    <source>
        <dbReference type="Google" id="ProtNLM"/>
    </source>
</evidence>
<dbReference type="OrthoDB" id="1918928at2759"/>
<feature type="compositionally biased region" description="Polar residues" evidence="1">
    <location>
        <begin position="60"/>
        <end position="71"/>
    </location>
</feature>
<reference evidence="5" key="1">
    <citation type="journal article" date="2015" name="Nat. Plants">
        <title>Genome expansion of Arabis alpina linked with retrotransposition and reduced symmetric DNA methylation.</title>
        <authorList>
            <person name="Willing E.M."/>
            <person name="Rawat V."/>
            <person name="Mandakova T."/>
            <person name="Maumus F."/>
            <person name="James G.V."/>
            <person name="Nordstroem K.J."/>
            <person name="Becker C."/>
            <person name="Warthmann N."/>
            <person name="Chica C."/>
            <person name="Szarzynska B."/>
            <person name="Zytnicki M."/>
            <person name="Albani M.C."/>
            <person name="Kiefer C."/>
            <person name="Bergonzi S."/>
            <person name="Castaings L."/>
            <person name="Mateos J.L."/>
            <person name="Berns M.C."/>
            <person name="Bujdoso N."/>
            <person name="Piofczyk T."/>
            <person name="de Lorenzo L."/>
            <person name="Barrero-Sicilia C."/>
            <person name="Mateos I."/>
            <person name="Piednoel M."/>
            <person name="Hagmann J."/>
            <person name="Chen-Min-Tao R."/>
            <person name="Iglesias-Fernandez R."/>
            <person name="Schuster S.C."/>
            <person name="Alonso-Blanco C."/>
            <person name="Roudier F."/>
            <person name="Carbonero P."/>
            <person name="Paz-Ares J."/>
            <person name="Davis S.J."/>
            <person name="Pecinka A."/>
            <person name="Quesneville H."/>
            <person name="Colot V."/>
            <person name="Lysak M.A."/>
            <person name="Weigel D."/>
            <person name="Coupland G."/>
            <person name="Schneeberger K."/>
        </authorList>
    </citation>
    <scope>NUCLEOTIDE SEQUENCE [LARGE SCALE GENOMIC DNA]</scope>
    <source>
        <strain evidence="5">cv. Pajares</strain>
    </source>
</reference>
<sequence>MERELRRPNPINSSRRPEILSSGGVGSTQLPESPRGPMEFLSRSWSVSALEVSRALHTAKSANRAPSSVNTPIPEETNPEKEECPPENSQFSFAASATSQLVLERIMSQSEVSPLTSGRLSHSSGPLNGGGSFTETDSPPISPSDEFDDVVKYFRTHNTIQPLFSGTGGTRGTTGNGSNTPVAGTAPKTVGRWLKDRKEKKKEESRAHNAQVHATVSVAAVASAVAAVAAATAASSPGKNEQMTRVNMAMASAAALVAAQCVEAAENMGAERDHLTSVVSSAVNVKSHDDIVTLTAAAATALRGAATLKARALKEVWNITAVLPAEKGASSALCGQVETKHSDSSFSGELPMAGEDFLGVCNQEQLAKGTELLKRTRGGDLHWKIVSVYINKVGQVVLKMKSKHVGGTFTKKKKLILLEVKRDIPAWAGRDLFNGDKHHYFGLKTETKRVIEFECRNQREYDIWTQGVARLLAIAAEKKQKSSMSKWMAP</sequence>